<dbReference type="EC" id="2.2.1.1" evidence="5"/>
<dbReference type="HOGENOM" id="CLU_009227_4_1_12"/>
<dbReference type="InterPro" id="IPR005474">
    <property type="entry name" value="Transketolase_N"/>
</dbReference>
<evidence type="ECO:0000313" key="6">
    <source>
        <dbReference type="Proteomes" id="UP000008466"/>
    </source>
</evidence>
<evidence type="ECO:0000256" key="2">
    <source>
        <dbReference type="ARBA" id="ARBA00007131"/>
    </source>
</evidence>
<dbReference type="STRING" id="158189.SpiBuddy_2970"/>
<dbReference type="AlphaFoldDB" id="F0RZM6"/>
<dbReference type="Gene3D" id="3.40.50.970">
    <property type="match status" value="1"/>
</dbReference>
<proteinExistence type="inferred from homology"/>
<keyword evidence="5" id="KW-0808">Transferase</keyword>
<gene>
    <name evidence="5" type="ordered locus">SpiBuddy_2970</name>
</gene>
<keyword evidence="6" id="KW-1185">Reference proteome</keyword>
<comment type="cofactor">
    <cofactor evidence="1">
        <name>thiamine diphosphate</name>
        <dbReference type="ChEBI" id="CHEBI:58937"/>
    </cofactor>
</comment>
<evidence type="ECO:0000256" key="3">
    <source>
        <dbReference type="ARBA" id="ARBA00023052"/>
    </source>
</evidence>
<dbReference type="eggNOG" id="COG3959">
    <property type="taxonomic scope" value="Bacteria"/>
</dbReference>
<comment type="similarity">
    <text evidence="2">Belongs to the transketolase family.</text>
</comment>
<dbReference type="Proteomes" id="UP000008466">
    <property type="component" value="Chromosome"/>
</dbReference>
<dbReference type="CDD" id="cd02012">
    <property type="entry name" value="TPP_TK"/>
    <property type="match status" value="1"/>
</dbReference>
<accession>F0RZM6</accession>
<protein>
    <submittedName>
        <fullName evidence="5">Transketolase</fullName>
        <ecNumber evidence="5">2.2.1.1</ecNumber>
    </submittedName>
</protein>
<dbReference type="RefSeq" id="WP_013608620.1">
    <property type="nucleotide sequence ID" value="NC_015152.1"/>
</dbReference>
<dbReference type="PANTHER" id="PTHR47514:SF1">
    <property type="entry name" value="TRANSKETOLASE N-TERMINAL SECTION-RELATED"/>
    <property type="match status" value="1"/>
</dbReference>
<evidence type="ECO:0000259" key="4">
    <source>
        <dbReference type="Pfam" id="PF00456"/>
    </source>
</evidence>
<dbReference type="PANTHER" id="PTHR47514">
    <property type="entry name" value="TRANSKETOLASE N-TERMINAL SECTION-RELATED"/>
    <property type="match status" value="1"/>
</dbReference>
<dbReference type="EMBL" id="CP002541">
    <property type="protein sequence ID" value="ADY14777.1"/>
    <property type="molecule type" value="Genomic_DNA"/>
</dbReference>
<dbReference type="SUPFAM" id="SSF52518">
    <property type="entry name" value="Thiamin diphosphate-binding fold (THDP-binding)"/>
    <property type="match status" value="1"/>
</dbReference>
<dbReference type="OrthoDB" id="8732661at2"/>
<evidence type="ECO:0000313" key="5">
    <source>
        <dbReference type="EMBL" id="ADY14777.1"/>
    </source>
</evidence>
<name>F0RZM6_SPHGB</name>
<reference evidence="6" key="1">
    <citation type="submission" date="2011-02" db="EMBL/GenBank/DDBJ databases">
        <title>Complete sequence of Spirochaeta sp. Buddy.</title>
        <authorList>
            <person name="Lucas S."/>
            <person name="Copeland A."/>
            <person name="Lapidus A."/>
            <person name="Cheng J.-F."/>
            <person name="Goodwin L."/>
            <person name="Pitluck S."/>
            <person name="Zeytun A."/>
            <person name="Detter J.C."/>
            <person name="Han C."/>
            <person name="Tapia R."/>
            <person name="Land M."/>
            <person name="Hauser L."/>
            <person name="Kyrpides N."/>
            <person name="Ivanova N."/>
            <person name="Mikhailova N."/>
            <person name="Pagani I."/>
            <person name="Ritalahti K.M."/>
            <person name="Loeffler F.E."/>
            <person name="Woyke T."/>
        </authorList>
    </citation>
    <scope>NUCLEOTIDE SEQUENCE [LARGE SCALE GENOMIC DNA]</scope>
    <source>
        <strain evidence="6">ATCC BAA-1886 / DSM 22777 / Buddy</strain>
    </source>
</reference>
<keyword evidence="3" id="KW-0786">Thiamine pyrophosphate</keyword>
<dbReference type="KEGG" id="sbu:SpiBuddy_2970"/>
<evidence type="ECO:0000256" key="1">
    <source>
        <dbReference type="ARBA" id="ARBA00001964"/>
    </source>
</evidence>
<dbReference type="InterPro" id="IPR029061">
    <property type="entry name" value="THDP-binding"/>
</dbReference>
<feature type="domain" description="Transketolase N-terminal" evidence="4">
    <location>
        <begin position="25"/>
        <end position="279"/>
    </location>
</feature>
<organism evidence="5 6">
    <name type="scientific">Sphaerochaeta globosa (strain ATCC BAA-1886 / DSM 22777 / Buddy)</name>
    <name type="common">Spirochaeta sp. (strain Buddy)</name>
    <dbReference type="NCBI Taxonomy" id="158189"/>
    <lineage>
        <taxon>Bacteria</taxon>
        <taxon>Pseudomonadati</taxon>
        <taxon>Spirochaetota</taxon>
        <taxon>Spirochaetia</taxon>
        <taxon>Spirochaetales</taxon>
        <taxon>Sphaerochaetaceae</taxon>
        <taxon>Sphaerochaeta</taxon>
    </lineage>
</organism>
<sequence length="296" mass="32672">MNTRVKELLSQPDRTFNADELAVLAAYFRTVMFSTLHDRGTGHWGGAASSAELTTALYFNRISIDPSNPKKEDRDRVILSKGHASMNLYTILAHRGFFPTEELSSFRKLDSRLQGHPCMNKLPGVDMSTGALGHGLSIGLGMALAAQLSKQHWWTYVISGEGCLNEGQSWEALMSAAKFKPEHFVLMIDYNKVQLDGTEDEIMPLGPLAEKLKAFGWNVAPKAYNGHDTNDILDSFAWMDGDDVWPKAVIYDTIKGKGVSFTEGKNTWHGAVIDDASYAKGIEELNADLSKKEAAL</sequence>
<dbReference type="GO" id="GO:0004802">
    <property type="term" value="F:transketolase activity"/>
    <property type="evidence" value="ECO:0007669"/>
    <property type="project" value="UniProtKB-EC"/>
</dbReference>
<dbReference type="Pfam" id="PF00456">
    <property type="entry name" value="Transketolase_N"/>
    <property type="match status" value="1"/>
</dbReference>